<evidence type="ECO:0000256" key="4">
    <source>
        <dbReference type="ARBA" id="ARBA00022679"/>
    </source>
</evidence>
<dbReference type="EMBL" id="CP031165">
    <property type="protein sequence ID" value="AXV04812.1"/>
    <property type="molecule type" value="Genomic_DNA"/>
</dbReference>
<dbReference type="SUPFAM" id="SSF53448">
    <property type="entry name" value="Nucleotide-diphospho-sugar transferases"/>
    <property type="match status" value="1"/>
</dbReference>
<dbReference type="AlphaFoldDB" id="A0A346XRG5"/>
<dbReference type="PANTHER" id="PTHR43179">
    <property type="entry name" value="RHAMNOSYLTRANSFERASE WBBL"/>
    <property type="match status" value="1"/>
</dbReference>
<sequence>MRSPSVSVVVCAHTTERIGVLGQALRSLAAQTQQPDQVVLVIDHNDALMTYARLAWPTIDIVAADDPAGLSSARNTGVAAARHEIVAFLDDDAEADATWLERIGAAFDDPTVQAVGGTAEPQWPGERPRWFHPTFDWVVGCTHEGSPTAPARVRNVIGCSMAFRASTLAALGGFDTRVGRGAGDALGAEETELCIRLRRLLGNDSVLFDPAIRVRHHVDDDRARMRYYLRRCHGEGRSKARVSSTQGFDDALSSERAHLRATIPSALGRCLGTPDGWRTGGPVQAAAIVVGVIAAAAGYASEHQRPARQDRRPTPEEAIA</sequence>
<keyword evidence="4" id="KW-0808">Transferase</keyword>
<feature type="compositionally biased region" description="Basic and acidic residues" evidence="5">
    <location>
        <begin position="302"/>
        <end position="320"/>
    </location>
</feature>
<dbReference type="Pfam" id="PF00535">
    <property type="entry name" value="Glycos_transf_2"/>
    <property type="match status" value="1"/>
</dbReference>
<dbReference type="Proteomes" id="UP000264006">
    <property type="component" value="Chromosome"/>
</dbReference>
<comment type="similarity">
    <text evidence="2">Belongs to the glycosyltransferase 2 family.</text>
</comment>
<feature type="domain" description="Glycosyltransferase 2-like" evidence="6">
    <location>
        <begin position="7"/>
        <end position="168"/>
    </location>
</feature>
<organism evidence="7 8">
    <name type="scientific">Euzebya pacifica</name>
    <dbReference type="NCBI Taxonomy" id="1608957"/>
    <lineage>
        <taxon>Bacteria</taxon>
        <taxon>Bacillati</taxon>
        <taxon>Actinomycetota</taxon>
        <taxon>Nitriliruptoria</taxon>
        <taxon>Euzebyales</taxon>
    </lineage>
</organism>
<evidence type="ECO:0000313" key="7">
    <source>
        <dbReference type="EMBL" id="AXV04812.1"/>
    </source>
</evidence>
<dbReference type="Gene3D" id="3.90.550.10">
    <property type="entry name" value="Spore Coat Polysaccharide Biosynthesis Protein SpsA, Chain A"/>
    <property type="match status" value="1"/>
</dbReference>
<dbReference type="RefSeq" id="WP_164709739.1">
    <property type="nucleotide sequence ID" value="NZ_CP031165.1"/>
</dbReference>
<dbReference type="InterPro" id="IPR029044">
    <property type="entry name" value="Nucleotide-diphossugar_trans"/>
</dbReference>
<dbReference type="GO" id="GO:0016757">
    <property type="term" value="F:glycosyltransferase activity"/>
    <property type="evidence" value="ECO:0007669"/>
    <property type="project" value="UniProtKB-KW"/>
</dbReference>
<evidence type="ECO:0000256" key="5">
    <source>
        <dbReference type="SAM" id="MobiDB-lite"/>
    </source>
</evidence>
<dbReference type="PANTHER" id="PTHR43179:SF12">
    <property type="entry name" value="GALACTOFURANOSYLTRANSFERASE GLFT2"/>
    <property type="match status" value="1"/>
</dbReference>
<reference evidence="7 8" key="1">
    <citation type="submission" date="2018-09" db="EMBL/GenBank/DDBJ databases">
        <title>Complete genome sequence of Euzebya sp. DY32-46 isolated from seawater of Pacific Ocean.</title>
        <authorList>
            <person name="Xu L."/>
            <person name="Wu Y.-H."/>
            <person name="Xu X.-W."/>
        </authorList>
    </citation>
    <scope>NUCLEOTIDE SEQUENCE [LARGE SCALE GENOMIC DNA]</scope>
    <source>
        <strain evidence="7 8">DY32-46</strain>
    </source>
</reference>
<accession>A0A346XRG5</accession>
<name>A0A346XRG5_9ACTN</name>
<evidence type="ECO:0000256" key="3">
    <source>
        <dbReference type="ARBA" id="ARBA00022676"/>
    </source>
</evidence>
<protein>
    <submittedName>
        <fullName evidence="7">Putative succinoglycan biosynthesis protein</fullName>
    </submittedName>
</protein>
<feature type="region of interest" description="Disordered" evidence="5">
    <location>
        <begin position="300"/>
        <end position="320"/>
    </location>
</feature>
<keyword evidence="8" id="KW-1185">Reference proteome</keyword>
<evidence type="ECO:0000256" key="1">
    <source>
        <dbReference type="ARBA" id="ARBA00004776"/>
    </source>
</evidence>
<proteinExistence type="inferred from homology"/>
<dbReference type="KEGG" id="euz:DVS28_a0104"/>
<comment type="pathway">
    <text evidence="1">Cell wall biogenesis; cell wall polysaccharide biosynthesis.</text>
</comment>
<keyword evidence="3" id="KW-0328">Glycosyltransferase</keyword>
<dbReference type="InterPro" id="IPR001173">
    <property type="entry name" value="Glyco_trans_2-like"/>
</dbReference>
<evidence type="ECO:0000256" key="2">
    <source>
        <dbReference type="ARBA" id="ARBA00006739"/>
    </source>
</evidence>
<gene>
    <name evidence="7" type="ORF">DVS28_a0104</name>
</gene>
<evidence type="ECO:0000259" key="6">
    <source>
        <dbReference type="Pfam" id="PF00535"/>
    </source>
</evidence>
<evidence type="ECO:0000313" key="8">
    <source>
        <dbReference type="Proteomes" id="UP000264006"/>
    </source>
</evidence>